<dbReference type="Proteomes" id="UP000190541">
    <property type="component" value="Unassembled WGS sequence"/>
</dbReference>
<evidence type="ECO:0000313" key="2">
    <source>
        <dbReference type="EMBL" id="SKB37799.1"/>
    </source>
</evidence>
<reference evidence="2 3" key="1">
    <citation type="submission" date="2017-02" db="EMBL/GenBank/DDBJ databases">
        <authorList>
            <person name="Peterson S.W."/>
        </authorList>
    </citation>
    <scope>NUCLEOTIDE SEQUENCE [LARGE SCALE GENOMIC DNA]</scope>
    <source>
        <strain evidence="2 3">DSM 22899</strain>
    </source>
</reference>
<dbReference type="InterPro" id="IPR003607">
    <property type="entry name" value="HD/PDEase_dom"/>
</dbReference>
<proteinExistence type="predicted"/>
<dbReference type="EMBL" id="FUYS01000002">
    <property type="protein sequence ID" value="SKB37799.1"/>
    <property type="molecule type" value="Genomic_DNA"/>
</dbReference>
<dbReference type="PANTHER" id="PTHR46246:SF1">
    <property type="entry name" value="GUANOSINE-3',5'-BIS(DIPHOSPHATE) 3'-PYROPHOSPHOHYDROLASE MESH1"/>
    <property type="match status" value="1"/>
</dbReference>
<dbReference type="OrthoDB" id="9802385at2"/>
<sequence length="179" mass="20195">MNAIIDAVLAFATNAHEGQTRKYTPEPYISHPIRVMERCKLHTDRAAIHAAALLHDVLEDTAVDAAQLSKFLHGLMPESMARETMTYVVELTDVYIKKDYPQFNRKTRKQLELDRLANISPNAQTIKYADIIDNASEIAVHDPDFARVLLSEYRQVLKRLVEGDSALYRQAVKAASSLS</sequence>
<feature type="domain" description="HD/PDEase" evidence="1">
    <location>
        <begin position="24"/>
        <end position="144"/>
    </location>
</feature>
<organism evidence="2 3">
    <name type="scientific">Parapedobacter luteus</name>
    <dbReference type="NCBI Taxonomy" id="623280"/>
    <lineage>
        <taxon>Bacteria</taxon>
        <taxon>Pseudomonadati</taxon>
        <taxon>Bacteroidota</taxon>
        <taxon>Sphingobacteriia</taxon>
        <taxon>Sphingobacteriales</taxon>
        <taxon>Sphingobacteriaceae</taxon>
        <taxon>Parapedobacter</taxon>
    </lineage>
</organism>
<dbReference type="SUPFAM" id="SSF109604">
    <property type="entry name" value="HD-domain/PDEase-like"/>
    <property type="match status" value="1"/>
</dbReference>
<dbReference type="AlphaFoldDB" id="A0A1T5ASG0"/>
<name>A0A1T5ASG0_9SPHI</name>
<dbReference type="STRING" id="623280.SAMN05660226_01028"/>
<dbReference type="Gene3D" id="1.10.3210.10">
    <property type="entry name" value="Hypothetical protein af1432"/>
    <property type="match status" value="1"/>
</dbReference>
<dbReference type="SMART" id="SM00471">
    <property type="entry name" value="HDc"/>
    <property type="match status" value="1"/>
</dbReference>
<dbReference type="PANTHER" id="PTHR46246">
    <property type="entry name" value="GUANOSINE-3',5'-BIS(DIPHOSPHATE) 3'-PYROPHOSPHOHYDROLASE MESH1"/>
    <property type="match status" value="1"/>
</dbReference>
<accession>A0A1T5ASG0</accession>
<protein>
    <submittedName>
        <fullName evidence="2">HD domain-containing protein</fullName>
    </submittedName>
</protein>
<gene>
    <name evidence="2" type="ORF">SAMN05660226_01028</name>
</gene>
<keyword evidence="3" id="KW-1185">Reference proteome</keyword>
<evidence type="ECO:0000259" key="1">
    <source>
        <dbReference type="SMART" id="SM00471"/>
    </source>
</evidence>
<evidence type="ECO:0000313" key="3">
    <source>
        <dbReference type="Proteomes" id="UP000190541"/>
    </source>
</evidence>
<dbReference type="InterPro" id="IPR052194">
    <property type="entry name" value="MESH1"/>
</dbReference>
<dbReference type="GO" id="GO:0008893">
    <property type="term" value="F:guanosine-3',5'-bis(diphosphate) 3'-diphosphatase activity"/>
    <property type="evidence" value="ECO:0007669"/>
    <property type="project" value="TreeGrafter"/>
</dbReference>
<dbReference type="Pfam" id="PF13328">
    <property type="entry name" value="HD_4"/>
    <property type="match status" value="1"/>
</dbReference>
<dbReference type="RefSeq" id="WP_079715729.1">
    <property type="nucleotide sequence ID" value="NZ_FUYS01000002.1"/>
</dbReference>